<comment type="subunit">
    <text evidence="5">Homodimer. Polymerizes to form a dynamic ring structure in a strictly GTP-dependent manner. Interacts directly with several other division proteins.</text>
</comment>
<dbReference type="RefSeq" id="WP_073372665.1">
    <property type="nucleotide sequence ID" value="NZ_CP017813.1"/>
</dbReference>
<dbReference type="STRING" id="48003.BLA55_03300"/>
<keyword evidence="5" id="KW-0963">Cytoplasm</keyword>
<reference evidence="11" key="1">
    <citation type="submission" date="2016-10" db="EMBL/GenBank/DDBJ databases">
        <authorList>
            <person name="Beylefeld A."/>
            <person name="Abolnik C."/>
        </authorList>
    </citation>
    <scope>NUCLEOTIDE SEQUENCE [LARGE SCALE GENOMIC DNA]</scope>
    <source>
        <strain evidence="11">B359_6</strain>
    </source>
</reference>
<comment type="subcellular location">
    <subcellularLocation>
        <location evidence="5">Cytoplasm</location>
    </subcellularLocation>
    <text evidence="5">Assembles at midcell at the inner surface of the cytoplasmic membrane.</text>
</comment>
<dbReference type="InterPro" id="IPR020805">
    <property type="entry name" value="Cell_div_FtsZ_CS"/>
</dbReference>
<dbReference type="PANTHER" id="PTHR30314:SF3">
    <property type="entry name" value="MITOCHONDRIAL DIVISION PROTEIN FSZA"/>
    <property type="match status" value="1"/>
</dbReference>
<dbReference type="InterPro" id="IPR000158">
    <property type="entry name" value="Cell_div_FtsZ"/>
</dbReference>
<dbReference type="AlphaFoldDB" id="A0A1L4FSS6"/>
<feature type="binding site" evidence="5">
    <location>
        <position position="155"/>
    </location>
    <ligand>
        <name>GTP</name>
        <dbReference type="ChEBI" id="CHEBI:37565"/>
    </ligand>
</feature>
<organism evidence="10 11">
    <name type="scientific">Mycoplasmopsis pullorum</name>
    <dbReference type="NCBI Taxonomy" id="48003"/>
    <lineage>
        <taxon>Bacteria</taxon>
        <taxon>Bacillati</taxon>
        <taxon>Mycoplasmatota</taxon>
        <taxon>Mycoplasmoidales</taxon>
        <taxon>Metamycoplasmataceae</taxon>
        <taxon>Mycoplasmopsis</taxon>
    </lineage>
</organism>
<sequence length="423" mass="46086">MSEFHKPNNGTVDQNSAKISLKVIGVGGAGNNAVQLMINNLAQNENDINYVDFIVANTDAQALASNSCKNQIALGKETRGLGAGADPEIGEKRARESLRDIEAKLAGTDVVIIAAGFGGGTGTGAAPVIAEAARNSGALTIAIVTTPFLIEGKKRTRIALEGIEKLKTKVDSYIIVSNEKLLEYFGDVPVDDAFQYSNVNLKNIIFAIHDILYRVGRVNIDYADVRKVLDNCGLTLVGIGQASGKDRAVKAVTKAFENHLYSAEISGAEKFLINFQFDKSTSFREIQAAINKVSEILNKDTESEDEIIIGQETLDGVEDIFKVSVIAGNVYEKVKEVPAQTNADVHSTSNDRVMVSPVHKEEVAPHHQSQPVNYSFEKAEVKEVPDFDVYKPVNTNKTEEIENILELEEDEAESYSDTNDSWF</sequence>
<evidence type="ECO:0000256" key="5">
    <source>
        <dbReference type="HAMAP-Rule" id="MF_00909"/>
    </source>
</evidence>
<keyword evidence="5 7" id="KW-0132">Cell division</keyword>
<dbReference type="OrthoDB" id="9813375at2"/>
<dbReference type="GO" id="GO:0043093">
    <property type="term" value="P:FtsZ-dependent cytokinesis"/>
    <property type="evidence" value="ECO:0007669"/>
    <property type="project" value="UniProtKB-UniRule"/>
</dbReference>
<evidence type="ECO:0000256" key="3">
    <source>
        <dbReference type="ARBA" id="ARBA00023134"/>
    </source>
</evidence>
<dbReference type="Proteomes" id="UP000184322">
    <property type="component" value="Chromosome"/>
</dbReference>
<dbReference type="PRINTS" id="PR00423">
    <property type="entry name" value="CELLDVISFTSZ"/>
</dbReference>
<keyword evidence="3 5" id="KW-0342">GTP-binding</keyword>
<dbReference type="GO" id="GO:0051258">
    <property type="term" value="P:protein polymerization"/>
    <property type="evidence" value="ECO:0007669"/>
    <property type="project" value="UniProtKB-UniRule"/>
</dbReference>
<dbReference type="Pfam" id="PF12327">
    <property type="entry name" value="FtsZ_C"/>
    <property type="match status" value="1"/>
</dbReference>
<dbReference type="HAMAP" id="MF_00909">
    <property type="entry name" value="FtsZ"/>
    <property type="match status" value="1"/>
</dbReference>
<dbReference type="InterPro" id="IPR024757">
    <property type="entry name" value="FtsZ_C"/>
</dbReference>
<keyword evidence="2 5" id="KW-0547">Nucleotide-binding</keyword>
<evidence type="ECO:0000256" key="4">
    <source>
        <dbReference type="ARBA" id="ARBA00023210"/>
    </source>
</evidence>
<dbReference type="InterPro" id="IPR036525">
    <property type="entry name" value="Tubulin/FtsZ_GTPase_sf"/>
</dbReference>
<feature type="binding site" evidence="5">
    <location>
        <begin position="120"/>
        <end position="122"/>
    </location>
    <ligand>
        <name>GTP</name>
        <dbReference type="ChEBI" id="CHEBI:37565"/>
    </ligand>
</feature>
<evidence type="ECO:0000256" key="7">
    <source>
        <dbReference type="RuleBase" id="RU000631"/>
    </source>
</evidence>
<dbReference type="GO" id="GO:0000917">
    <property type="term" value="P:division septum assembly"/>
    <property type="evidence" value="ECO:0007669"/>
    <property type="project" value="UniProtKB-KW"/>
</dbReference>
<dbReference type="GO" id="GO:0005737">
    <property type="term" value="C:cytoplasm"/>
    <property type="evidence" value="ECO:0007669"/>
    <property type="project" value="UniProtKB-SubCell"/>
</dbReference>
<dbReference type="InterPro" id="IPR045061">
    <property type="entry name" value="FtsZ/CetZ"/>
</dbReference>
<protein>
    <recommendedName>
        <fullName evidence="5 6">Cell division protein FtsZ</fullName>
    </recommendedName>
</protein>
<dbReference type="SUPFAM" id="SSF52490">
    <property type="entry name" value="Tubulin nucleotide-binding domain-like"/>
    <property type="match status" value="1"/>
</dbReference>
<dbReference type="GO" id="GO:0048285">
    <property type="term" value="P:organelle fission"/>
    <property type="evidence" value="ECO:0007669"/>
    <property type="project" value="TreeGrafter"/>
</dbReference>
<dbReference type="GO" id="GO:0032153">
    <property type="term" value="C:cell division site"/>
    <property type="evidence" value="ECO:0007669"/>
    <property type="project" value="UniProtKB-UniRule"/>
</dbReference>
<proteinExistence type="inferred from homology"/>
<name>A0A1L4FSS6_9BACT</name>
<dbReference type="Pfam" id="PF00091">
    <property type="entry name" value="Tubulin"/>
    <property type="match status" value="1"/>
</dbReference>
<keyword evidence="5 7" id="KW-0131">Cell cycle</keyword>
<feature type="binding site" evidence="5">
    <location>
        <position position="198"/>
    </location>
    <ligand>
        <name>GTP</name>
        <dbReference type="ChEBI" id="CHEBI:37565"/>
    </ligand>
</feature>
<dbReference type="EMBL" id="CP017813">
    <property type="protein sequence ID" value="APJ38660.1"/>
    <property type="molecule type" value="Genomic_DNA"/>
</dbReference>
<dbReference type="InterPro" id="IPR003008">
    <property type="entry name" value="Tubulin_FtsZ_GTPase"/>
</dbReference>
<dbReference type="SMART" id="SM00864">
    <property type="entry name" value="Tubulin"/>
    <property type="match status" value="1"/>
</dbReference>
<dbReference type="InterPro" id="IPR018316">
    <property type="entry name" value="Tubulin/FtsZ_2-layer-sand-dom"/>
</dbReference>
<gene>
    <name evidence="5" type="primary">ftsZ</name>
    <name evidence="10" type="ORF">BLA55_03300</name>
</gene>
<dbReference type="SMART" id="SM00865">
    <property type="entry name" value="Tubulin_C"/>
    <property type="match status" value="1"/>
</dbReference>
<dbReference type="CDD" id="cd02201">
    <property type="entry name" value="FtsZ_type1"/>
    <property type="match status" value="1"/>
</dbReference>
<comment type="function">
    <text evidence="5 7">Essential cell division protein that forms a contractile ring structure (Z ring) at the future cell division site. The regulation of the ring assembly controls the timing and the location of cell division. One of the functions of the FtsZ ring is to recruit other cell division proteins to the septum to produce a new cell wall between the dividing cells. Binds GTP and shows GTPase activity.</text>
</comment>
<comment type="similarity">
    <text evidence="1 5 7">Belongs to the FtsZ family.</text>
</comment>
<keyword evidence="4 5" id="KW-0717">Septation</keyword>
<feature type="domain" description="Tubulin/FtsZ GTPase" evidence="8">
    <location>
        <begin position="20"/>
        <end position="216"/>
    </location>
</feature>
<feature type="binding site" evidence="5">
    <location>
        <begin position="28"/>
        <end position="32"/>
    </location>
    <ligand>
        <name>GTP</name>
        <dbReference type="ChEBI" id="CHEBI:37565"/>
    </ligand>
</feature>
<feature type="domain" description="Tubulin/FtsZ 2-layer sandwich" evidence="9">
    <location>
        <begin position="218"/>
        <end position="339"/>
    </location>
</feature>
<dbReference type="PANTHER" id="PTHR30314">
    <property type="entry name" value="CELL DIVISION PROTEIN FTSZ-RELATED"/>
    <property type="match status" value="1"/>
</dbReference>
<dbReference type="NCBIfam" id="TIGR00065">
    <property type="entry name" value="ftsZ"/>
    <property type="match status" value="1"/>
</dbReference>
<dbReference type="GO" id="GO:0005525">
    <property type="term" value="F:GTP binding"/>
    <property type="evidence" value="ECO:0007669"/>
    <property type="project" value="UniProtKB-UniRule"/>
</dbReference>
<dbReference type="SUPFAM" id="SSF55307">
    <property type="entry name" value="Tubulin C-terminal domain-like"/>
    <property type="match status" value="1"/>
</dbReference>
<dbReference type="PROSITE" id="PS01135">
    <property type="entry name" value="FTSZ_2"/>
    <property type="match status" value="1"/>
</dbReference>
<evidence type="ECO:0000256" key="2">
    <source>
        <dbReference type="ARBA" id="ARBA00022741"/>
    </source>
</evidence>
<dbReference type="InterPro" id="IPR008280">
    <property type="entry name" value="Tub_FtsZ_C"/>
</dbReference>
<evidence type="ECO:0000313" key="11">
    <source>
        <dbReference type="Proteomes" id="UP000184322"/>
    </source>
</evidence>
<dbReference type="PROSITE" id="PS01134">
    <property type="entry name" value="FTSZ_1"/>
    <property type="match status" value="1"/>
</dbReference>
<feature type="binding site" evidence="5">
    <location>
        <position position="151"/>
    </location>
    <ligand>
        <name>GTP</name>
        <dbReference type="ChEBI" id="CHEBI:37565"/>
    </ligand>
</feature>
<evidence type="ECO:0000259" key="8">
    <source>
        <dbReference type="SMART" id="SM00864"/>
    </source>
</evidence>
<evidence type="ECO:0000313" key="10">
    <source>
        <dbReference type="EMBL" id="APJ38660.1"/>
    </source>
</evidence>
<evidence type="ECO:0000256" key="6">
    <source>
        <dbReference type="NCBIfam" id="TIGR00065"/>
    </source>
</evidence>
<evidence type="ECO:0000259" key="9">
    <source>
        <dbReference type="SMART" id="SM00865"/>
    </source>
</evidence>
<keyword evidence="11" id="KW-1185">Reference proteome</keyword>
<accession>A0A1L4FSS6</accession>
<dbReference type="KEGG" id="mpul:BLA55_03300"/>
<dbReference type="GO" id="GO:0003924">
    <property type="term" value="F:GTPase activity"/>
    <property type="evidence" value="ECO:0007669"/>
    <property type="project" value="UniProtKB-UniRule"/>
</dbReference>
<evidence type="ECO:0000256" key="1">
    <source>
        <dbReference type="ARBA" id="ARBA00009690"/>
    </source>
</evidence>
<dbReference type="Gene3D" id="3.40.50.1440">
    <property type="entry name" value="Tubulin/FtsZ, GTPase domain"/>
    <property type="match status" value="1"/>
</dbReference>